<feature type="transmembrane region" description="Helical" evidence="2">
    <location>
        <begin position="21"/>
        <end position="42"/>
    </location>
</feature>
<evidence type="ECO:0000313" key="4">
    <source>
        <dbReference type="Proteomes" id="UP000192360"/>
    </source>
</evidence>
<dbReference type="EMBL" id="FWXO01000004">
    <property type="protein sequence ID" value="SMC74110.1"/>
    <property type="molecule type" value="Genomic_DNA"/>
</dbReference>
<keyword evidence="4" id="KW-1185">Reference proteome</keyword>
<reference evidence="3 4" key="1">
    <citation type="submission" date="2017-04" db="EMBL/GenBank/DDBJ databases">
        <authorList>
            <person name="Afonso C.L."/>
            <person name="Miller P.J."/>
            <person name="Scott M.A."/>
            <person name="Spackman E."/>
            <person name="Goraichik I."/>
            <person name="Dimitrov K.M."/>
            <person name="Suarez D.L."/>
            <person name="Swayne D.E."/>
        </authorList>
    </citation>
    <scope>NUCLEOTIDE SEQUENCE [LARGE SCALE GENOMIC DNA]</scope>
    <source>
        <strain evidence="3 4">DSM 21164</strain>
    </source>
</reference>
<feature type="transmembrane region" description="Helical" evidence="2">
    <location>
        <begin position="125"/>
        <end position="142"/>
    </location>
</feature>
<protein>
    <submittedName>
        <fullName evidence="3">Uncharacterized protein</fullName>
    </submittedName>
</protein>
<keyword evidence="2" id="KW-1133">Transmembrane helix</keyword>
<gene>
    <name evidence="3" type="ORF">SAMN05660703_2542</name>
</gene>
<keyword evidence="2" id="KW-0812">Transmembrane</keyword>
<name>A0A1W2BMI4_9FLAO</name>
<evidence type="ECO:0000256" key="2">
    <source>
        <dbReference type="SAM" id="Phobius"/>
    </source>
</evidence>
<dbReference type="AlphaFoldDB" id="A0A1W2BMI4"/>
<organism evidence="3 4">
    <name type="scientific">Cellulophaga tyrosinoxydans</name>
    <dbReference type="NCBI Taxonomy" id="504486"/>
    <lineage>
        <taxon>Bacteria</taxon>
        <taxon>Pseudomonadati</taxon>
        <taxon>Bacteroidota</taxon>
        <taxon>Flavobacteriia</taxon>
        <taxon>Flavobacteriales</taxon>
        <taxon>Flavobacteriaceae</taxon>
        <taxon>Cellulophaga</taxon>
    </lineage>
</organism>
<feature type="transmembrane region" description="Helical" evidence="2">
    <location>
        <begin position="93"/>
        <end position="113"/>
    </location>
</feature>
<feature type="transmembrane region" description="Helical" evidence="2">
    <location>
        <begin position="62"/>
        <end position="86"/>
    </location>
</feature>
<sequence>MIMAVNKKLKEKNSTKKKSKSLFIGSLVALFIAISPYFFYIYNYFPDEPVFETWLFTYESKFNLSIYVTMWLLMGKLIPFLLLILWFFTCKHWWYHIILIPISMYAFQIFSALAQDSNIIDEAEIYWIIPIMLVITPFVYFIRVKLFDKHVLGIDLEAMDAELKQYKEKERLQKEKEEEAKKL</sequence>
<dbReference type="STRING" id="504486.SAMN05660703_2542"/>
<evidence type="ECO:0000256" key="1">
    <source>
        <dbReference type="SAM" id="Coils"/>
    </source>
</evidence>
<evidence type="ECO:0000313" key="3">
    <source>
        <dbReference type="EMBL" id="SMC74110.1"/>
    </source>
</evidence>
<keyword evidence="1" id="KW-0175">Coiled coil</keyword>
<dbReference type="Proteomes" id="UP000192360">
    <property type="component" value="Unassembled WGS sequence"/>
</dbReference>
<accession>A0A1W2BMI4</accession>
<keyword evidence="2" id="KW-0472">Membrane</keyword>
<proteinExistence type="predicted"/>
<feature type="coiled-coil region" evidence="1">
    <location>
        <begin position="156"/>
        <end position="183"/>
    </location>
</feature>